<name>A0A4V1KJR0_9HYPH</name>
<comment type="caution">
    <text evidence="1">The sequence shown here is derived from an EMBL/GenBank/DDBJ whole genome shotgun (WGS) entry which is preliminary data.</text>
</comment>
<dbReference type="RefSeq" id="WP_128776052.1">
    <property type="nucleotide sequence ID" value="NZ_RYFI01000002.1"/>
</dbReference>
<reference evidence="1 2" key="1">
    <citation type="submission" date="2018-12" db="EMBL/GenBank/DDBJ databases">
        <title>bacterium Hansschlegelia zhihuaiae S113.</title>
        <authorList>
            <person name="He J."/>
        </authorList>
    </citation>
    <scope>NUCLEOTIDE SEQUENCE [LARGE SCALE GENOMIC DNA]</scope>
    <source>
        <strain evidence="1 2">S 113</strain>
    </source>
</reference>
<accession>A0A4V1KJR0</accession>
<dbReference type="OrthoDB" id="7860387at2"/>
<organism evidence="1 2">
    <name type="scientific">Hansschlegelia zhihuaiae</name>
    <dbReference type="NCBI Taxonomy" id="405005"/>
    <lineage>
        <taxon>Bacteria</taxon>
        <taxon>Pseudomonadati</taxon>
        <taxon>Pseudomonadota</taxon>
        <taxon>Alphaproteobacteria</taxon>
        <taxon>Hyphomicrobiales</taxon>
        <taxon>Methylopilaceae</taxon>
        <taxon>Hansschlegelia</taxon>
    </lineage>
</organism>
<evidence type="ECO:0000313" key="1">
    <source>
        <dbReference type="EMBL" id="RXF75062.1"/>
    </source>
</evidence>
<proteinExistence type="predicted"/>
<dbReference type="AlphaFoldDB" id="A0A4V1KJR0"/>
<protein>
    <submittedName>
        <fullName evidence="1">Uncharacterized protein</fullName>
    </submittedName>
</protein>
<evidence type="ECO:0000313" key="2">
    <source>
        <dbReference type="Proteomes" id="UP000289708"/>
    </source>
</evidence>
<gene>
    <name evidence="1" type="ORF">EK403_03165</name>
</gene>
<sequence>MSYPEPPVPENLAAYVDAMGRQLAVRFLLRFGGGYLALSANPRSGSPVVELIGERAARALFERLSARSGRSQVRVPTDRRWIARQMKSDKASTSEIARTLHVSDVTVRKYLGDADPEGLRAALRARQLRLF</sequence>
<dbReference type="EMBL" id="RYFI01000002">
    <property type="protein sequence ID" value="RXF75062.1"/>
    <property type="molecule type" value="Genomic_DNA"/>
</dbReference>
<keyword evidence="2" id="KW-1185">Reference proteome</keyword>
<dbReference type="Proteomes" id="UP000289708">
    <property type="component" value="Unassembled WGS sequence"/>
</dbReference>